<feature type="signal peptide" evidence="8">
    <location>
        <begin position="1"/>
        <end position="22"/>
    </location>
</feature>
<evidence type="ECO:0000256" key="1">
    <source>
        <dbReference type="ARBA" id="ARBA00004571"/>
    </source>
</evidence>
<dbReference type="InterPro" id="IPR012910">
    <property type="entry name" value="Plug_dom"/>
</dbReference>
<dbReference type="InterPro" id="IPR039426">
    <property type="entry name" value="TonB-dep_rcpt-like"/>
</dbReference>
<dbReference type="InterPro" id="IPR023996">
    <property type="entry name" value="TonB-dep_OMP_SusC/RagA"/>
</dbReference>
<keyword evidence="2 7" id="KW-0813">Transport</keyword>
<dbReference type="NCBIfam" id="TIGR04057">
    <property type="entry name" value="SusC_RagA_signa"/>
    <property type="match status" value="1"/>
</dbReference>
<name>A0A316X3L0_9FLAO</name>
<dbReference type="Pfam" id="PF07715">
    <property type="entry name" value="Plug"/>
    <property type="match status" value="1"/>
</dbReference>
<keyword evidence="8" id="KW-0732">Signal</keyword>
<dbReference type="SUPFAM" id="SSF56935">
    <property type="entry name" value="Porins"/>
    <property type="match status" value="1"/>
</dbReference>
<dbReference type="RefSeq" id="WP_103247082.1">
    <property type="nucleotide sequence ID" value="NZ_PPED02000004.1"/>
</dbReference>
<dbReference type="Proteomes" id="UP000236594">
    <property type="component" value="Unassembled WGS sequence"/>
</dbReference>
<evidence type="ECO:0000256" key="7">
    <source>
        <dbReference type="PROSITE-ProRule" id="PRU01360"/>
    </source>
</evidence>
<evidence type="ECO:0000256" key="5">
    <source>
        <dbReference type="ARBA" id="ARBA00023136"/>
    </source>
</evidence>
<comment type="subcellular location">
    <subcellularLocation>
        <location evidence="1 7">Cell outer membrane</location>
        <topology evidence="1 7">Multi-pass membrane protein</topology>
    </subcellularLocation>
</comment>
<evidence type="ECO:0000313" key="11">
    <source>
        <dbReference type="Proteomes" id="UP000236594"/>
    </source>
</evidence>
<dbReference type="InterPro" id="IPR037066">
    <property type="entry name" value="Plug_dom_sf"/>
</dbReference>
<protein>
    <submittedName>
        <fullName evidence="10">SusC/RagA family TonB-linked outer membrane protein</fullName>
    </submittedName>
</protein>
<dbReference type="NCBIfam" id="TIGR04056">
    <property type="entry name" value="OMP_RagA_SusC"/>
    <property type="match status" value="1"/>
</dbReference>
<keyword evidence="11" id="KW-1185">Reference proteome</keyword>
<evidence type="ECO:0000256" key="2">
    <source>
        <dbReference type="ARBA" id="ARBA00022448"/>
    </source>
</evidence>
<dbReference type="EMBL" id="PPED02000004">
    <property type="protein sequence ID" value="PWN68315.1"/>
    <property type="molecule type" value="Genomic_DNA"/>
</dbReference>
<gene>
    <name evidence="10" type="ORF">C1631_016585</name>
</gene>
<feature type="domain" description="TonB-dependent receptor plug" evidence="9">
    <location>
        <begin position="50"/>
        <end position="156"/>
    </location>
</feature>
<comment type="caution">
    <text evidence="10">The sequence shown here is derived from an EMBL/GenBank/DDBJ whole genome shotgun (WGS) entry which is preliminary data.</text>
</comment>
<keyword evidence="4 7" id="KW-0812">Transmembrane</keyword>
<dbReference type="Gene3D" id="2.40.170.20">
    <property type="entry name" value="TonB-dependent receptor, beta-barrel domain"/>
    <property type="match status" value="1"/>
</dbReference>
<dbReference type="OrthoDB" id="9768177at2"/>
<keyword evidence="5 7" id="KW-0472">Membrane</keyword>
<accession>A0A316X3L0</accession>
<dbReference type="PROSITE" id="PS52016">
    <property type="entry name" value="TONB_DEPENDENT_REC_3"/>
    <property type="match status" value="1"/>
</dbReference>
<proteinExistence type="inferred from homology"/>
<comment type="similarity">
    <text evidence="7">Belongs to the TonB-dependent receptor family.</text>
</comment>
<evidence type="ECO:0000313" key="10">
    <source>
        <dbReference type="EMBL" id="PWN68315.1"/>
    </source>
</evidence>
<keyword evidence="3 7" id="KW-1134">Transmembrane beta strand</keyword>
<evidence type="ECO:0000256" key="8">
    <source>
        <dbReference type="SAM" id="SignalP"/>
    </source>
</evidence>
<evidence type="ECO:0000256" key="6">
    <source>
        <dbReference type="ARBA" id="ARBA00023237"/>
    </source>
</evidence>
<dbReference type="Gene3D" id="2.170.130.10">
    <property type="entry name" value="TonB-dependent receptor, plug domain"/>
    <property type="match status" value="1"/>
</dbReference>
<sequence>MNVKLRVLSAGALFFLGQAAYAQQKPKDTTAGETAIEEVVVIGYSQVPKESYVGTASKVDAKSIDSKNVSTVSQALAGEAAGVRVINTSGQPGTDATIRIRGFGSMSGNRSPLYVLDGMPFTGNVSSINPEDIENMVILKDATATSIYGARGANGVVVINTKKGRSNKSVIQLESKVGFNMSLLPRYSTISSPEEYAGLSWQALRNQGRLAGNANPTAYANTRLFSTAGISPDYNIWGTAAANLIDPATGMVRPGIGRIYDPENWEDYAFQTSARTENNLSISGGSGKTTYYTNIGYLSDKGYSINSNFERYNGRLNLTHQARPWLKGEFNLGYAYSKAKRNGQTSDSGSIFWFVDNIPSIYPLFTRDAAGNKIPDPYFGGNQFDYGLGDYGRGFGGLTNAIGDATNNINNFYKHEINANMFLKADITKNLSFETRVGGQYYNNSNDQVDNPYYGNAASQNGYISKSKTELMAYNWLQLLRYQKRFGDHNVMAFAAHESNSWEQKYLSAGRPTIIDMIPELNQGVGESLSESYTYNYTLESYFGQLTYDFKGKYFFNGTIRRDGTSRFLQNKWDTFWSAGLGWLVTKEDFLNDNKIVKHLKLKASYGTVGDQAIVGSTAASAQNMGYYPGYNVYNPGNFMGLPGATYVQDGYPRLTWEKSNIFQVGAEIGLFKNRAVELEVDYYHRTTNDLIFDNRLAPSTGNGILKVNDGKLVNQGLEFTLKTHIINKDNMYLDFGINGEILRNKLTQMPLDQSTGNAKIIDLSEAGFGRAEGRSLYDFYMREYAGVNSATGAAQWTVNYVDTNGNGKFDAGEQINSLYEFQKLNPNADIRTGVTEVYSQATQKFLDKSAIPAIRGAFNLDFGYKQFTLGVQFLYSLGGYSYDGLYAGLMGNGVVGSNNWHTDIRQRWQNPGDVTDVPRMSSNAAIDANQNARSSRFLVKSDYLALNNIRLGYNLPQDFVKAIGLTGFNLFVSGDNLWIATKRKGFNPSVSETGASSTYSYAPLSTITFGAKINF</sequence>
<evidence type="ECO:0000256" key="3">
    <source>
        <dbReference type="ARBA" id="ARBA00022452"/>
    </source>
</evidence>
<dbReference type="AlphaFoldDB" id="A0A316X3L0"/>
<keyword evidence="6 7" id="KW-0998">Cell outer membrane</keyword>
<evidence type="ECO:0000259" key="9">
    <source>
        <dbReference type="Pfam" id="PF07715"/>
    </source>
</evidence>
<dbReference type="InterPro" id="IPR023997">
    <property type="entry name" value="TonB-dep_OMP_SusC/RagA_CS"/>
</dbReference>
<evidence type="ECO:0000256" key="4">
    <source>
        <dbReference type="ARBA" id="ARBA00022692"/>
    </source>
</evidence>
<organism evidence="10 11">
    <name type="scientific">Chryseobacterium phosphatilyticum</name>
    <dbReference type="NCBI Taxonomy" id="475075"/>
    <lineage>
        <taxon>Bacteria</taxon>
        <taxon>Pseudomonadati</taxon>
        <taxon>Bacteroidota</taxon>
        <taxon>Flavobacteriia</taxon>
        <taxon>Flavobacteriales</taxon>
        <taxon>Weeksellaceae</taxon>
        <taxon>Chryseobacterium group</taxon>
        <taxon>Chryseobacterium</taxon>
    </lineage>
</organism>
<feature type="chain" id="PRO_5016319167" evidence="8">
    <location>
        <begin position="23"/>
        <end position="1016"/>
    </location>
</feature>
<dbReference type="InterPro" id="IPR036942">
    <property type="entry name" value="Beta-barrel_TonB_sf"/>
</dbReference>
<reference evidence="10 11" key="1">
    <citation type="submission" date="2018-04" db="EMBL/GenBank/DDBJ databases">
        <title>Draft Genome Sequence of Phosphate-Solubilizing Chryseobacterium sp. ISE14 that is a Biocontrol and Plant Growth-Promoting Rhizobacterium Isolated from Cucumber.</title>
        <authorList>
            <person name="Jeong J.-J."/>
            <person name="Sang M.K."/>
            <person name="Choi I.-G."/>
            <person name="Kim K.D."/>
        </authorList>
    </citation>
    <scope>NUCLEOTIDE SEQUENCE [LARGE SCALE GENOMIC DNA]</scope>
    <source>
        <strain evidence="10 11">ISE14</strain>
    </source>
</reference>
<dbReference type="GO" id="GO:0009279">
    <property type="term" value="C:cell outer membrane"/>
    <property type="evidence" value="ECO:0007669"/>
    <property type="project" value="UniProtKB-SubCell"/>
</dbReference>